<dbReference type="PANTHER" id="PTHR34555">
    <property type="entry name" value="INTEGRAL MEMBRANE HEMOLYSIN-III-LIKE PROTEIN"/>
    <property type="match status" value="1"/>
</dbReference>
<evidence type="ECO:0000256" key="1">
    <source>
        <dbReference type="SAM" id="MobiDB-lite"/>
    </source>
</evidence>
<feature type="compositionally biased region" description="Basic and acidic residues" evidence="1">
    <location>
        <begin position="1"/>
        <end position="14"/>
    </location>
</feature>
<dbReference type="PANTHER" id="PTHR34555:SF1">
    <property type="entry name" value="INTEGRAL MEMBRANE HEMOLYSIN-III-LIKE PROTEIN"/>
    <property type="match status" value="1"/>
</dbReference>
<protein>
    <submittedName>
        <fullName evidence="2">Uncharacterized protein</fullName>
    </submittedName>
</protein>
<dbReference type="Gramene" id="Kaladp0153s0001.1.v1.1">
    <property type="protein sequence ID" value="Kaladp0153s0001.1.v1.1"/>
    <property type="gene ID" value="Kaladp0153s0001.v1.1"/>
</dbReference>
<feature type="compositionally biased region" description="Basic and acidic residues" evidence="1">
    <location>
        <begin position="46"/>
        <end position="57"/>
    </location>
</feature>
<reference evidence="2" key="1">
    <citation type="submission" date="2021-01" db="UniProtKB">
        <authorList>
            <consortium name="EnsemblPlants"/>
        </authorList>
    </citation>
    <scope>IDENTIFICATION</scope>
</reference>
<evidence type="ECO:0000313" key="2">
    <source>
        <dbReference type="EnsemblPlants" id="Kaladp0153s0001.1.v1.1"/>
    </source>
</evidence>
<dbReference type="Proteomes" id="UP000594263">
    <property type="component" value="Unplaced"/>
</dbReference>
<proteinExistence type="predicted"/>
<name>A0A7N0V6B8_KALFE</name>
<feature type="compositionally biased region" description="Low complexity" evidence="1">
    <location>
        <begin position="70"/>
        <end position="93"/>
    </location>
</feature>
<feature type="region of interest" description="Disordered" evidence="1">
    <location>
        <begin position="1"/>
        <end position="93"/>
    </location>
</feature>
<sequence length="203" mass="22219">MGTEHSGDIGKNAEEAGQECMASSRSHLSAVSQNPKGHLVYVRRKHDSDLSKGRAPDKINGGSFLEVSERSQSVLSSQQQASPTSTSAAPSTTVVPSLISTSGSPLIAFPENQHHKELVSGTDSVLHHSANGSHPQLHDLSIQPQICSKNYDYESYVKMLHALTPDERSKYAVELERRAIHLSHEEVRENRRAQLLLGTSYLK</sequence>
<feature type="compositionally biased region" description="Polar residues" evidence="1">
    <location>
        <begin position="21"/>
        <end position="35"/>
    </location>
</feature>
<organism evidence="2 3">
    <name type="scientific">Kalanchoe fedtschenkoi</name>
    <name type="common">Lavender scallops</name>
    <name type="synonym">South American air plant</name>
    <dbReference type="NCBI Taxonomy" id="63787"/>
    <lineage>
        <taxon>Eukaryota</taxon>
        <taxon>Viridiplantae</taxon>
        <taxon>Streptophyta</taxon>
        <taxon>Embryophyta</taxon>
        <taxon>Tracheophyta</taxon>
        <taxon>Spermatophyta</taxon>
        <taxon>Magnoliopsida</taxon>
        <taxon>eudicotyledons</taxon>
        <taxon>Gunneridae</taxon>
        <taxon>Pentapetalae</taxon>
        <taxon>Saxifragales</taxon>
        <taxon>Crassulaceae</taxon>
        <taxon>Kalanchoe</taxon>
    </lineage>
</organism>
<evidence type="ECO:0000313" key="3">
    <source>
        <dbReference type="Proteomes" id="UP000594263"/>
    </source>
</evidence>
<accession>A0A7N0V6B8</accession>
<dbReference type="AlphaFoldDB" id="A0A7N0V6B8"/>
<keyword evidence="3" id="KW-1185">Reference proteome</keyword>
<dbReference type="EnsemblPlants" id="Kaladp0153s0001.1.v1.1">
    <property type="protein sequence ID" value="Kaladp0153s0001.1.v1.1"/>
    <property type="gene ID" value="Kaladp0153s0001.v1.1"/>
</dbReference>